<evidence type="ECO:0000259" key="8">
    <source>
        <dbReference type="Pfam" id="PF00171"/>
    </source>
</evidence>
<dbReference type="InterPro" id="IPR016163">
    <property type="entry name" value="Ald_DH_C"/>
</dbReference>
<dbReference type="AlphaFoldDB" id="A0A318JL11"/>
<dbReference type="PANTHER" id="PTHR43570">
    <property type="entry name" value="ALDEHYDE DEHYDROGENASE"/>
    <property type="match status" value="1"/>
</dbReference>
<evidence type="ECO:0000256" key="3">
    <source>
        <dbReference type="ARBA" id="ARBA00023027"/>
    </source>
</evidence>
<reference evidence="9 10" key="1">
    <citation type="submission" date="2018-05" db="EMBL/GenBank/DDBJ databases">
        <title>Genomic Encyclopedia of Type Strains, Phase IV (KMG-IV): sequencing the most valuable type-strain genomes for metagenomic binning, comparative biology and taxonomic classification.</title>
        <authorList>
            <person name="Goeker M."/>
        </authorList>
    </citation>
    <scope>NUCLEOTIDE SEQUENCE [LARGE SCALE GENOMIC DNA]</scope>
    <source>
        <strain evidence="9 10">DSM 25134</strain>
    </source>
</reference>
<gene>
    <name evidence="9" type="ORF">DFR38_10279</name>
</gene>
<accession>A0A318JL11</accession>
<dbReference type="PROSITE" id="PS00070">
    <property type="entry name" value="ALDEHYDE_DEHYDR_CYS"/>
    <property type="match status" value="1"/>
</dbReference>
<keyword evidence="3" id="KW-0520">NAD</keyword>
<dbReference type="InterPro" id="IPR029510">
    <property type="entry name" value="Ald_DH_CS_GLU"/>
</dbReference>
<proteinExistence type="inferred from homology"/>
<evidence type="ECO:0000256" key="7">
    <source>
        <dbReference type="RuleBase" id="RU003345"/>
    </source>
</evidence>
<dbReference type="EMBL" id="QJKC01000002">
    <property type="protein sequence ID" value="PXX50432.1"/>
    <property type="molecule type" value="Genomic_DNA"/>
</dbReference>
<comment type="caution">
    <text evidence="9">The sequence shown here is derived from an EMBL/GenBank/DDBJ whole genome shotgun (WGS) entry which is preliminary data.</text>
</comment>
<dbReference type="Gene3D" id="3.40.605.10">
    <property type="entry name" value="Aldehyde Dehydrogenase, Chain A, domain 1"/>
    <property type="match status" value="1"/>
</dbReference>
<evidence type="ECO:0000256" key="1">
    <source>
        <dbReference type="ARBA" id="ARBA00009986"/>
    </source>
</evidence>
<dbReference type="Pfam" id="PF00171">
    <property type="entry name" value="Aldedh"/>
    <property type="match status" value="1"/>
</dbReference>
<dbReference type="PIRSF" id="PIRSF036492">
    <property type="entry name" value="ALDH"/>
    <property type="match status" value="1"/>
</dbReference>
<feature type="domain" description="Aldehyde dehydrogenase" evidence="8">
    <location>
        <begin position="18"/>
        <end position="445"/>
    </location>
</feature>
<dbReference type="Proteomes" id="UP000248395">
    <property type="component" value="Unassembled WGS sequence"/>
</dbReference>
<sequence length="476" mass="52716">MNVMPMQQENALSLPDAHAALCRAAAAERFPVLARRLGWLNALEQLIQQNHAALIAAINSDFGQRSSVETRLGELFPSLEELRSARRQLRRWMKPQRRGVSIWFRPARNRVLPQPLGVVGIVVPWNYPLFLALGPLIGALAAGNRVMIKMSEFTPATGQLLAELVARYFEPDLVCVINGGPELAQAFTRLPFDHLLFTGSTAVGHHVMRAAADHLTPVTLELGGKSPALVARDADFARAAESIVAGKLFNAGQTCVAPDYVLVNAKDRDRLLAMLDAAATRAYPTLANNPDYSNIINQRHYQRLQDWLAEARAAGADIRQINPAAEDLSGTRKLPLTLVLNCPADCTLLREEIFGPILPVVCYDHFDQALAYINARPRPLALYLFDNDPLRIEKTLHQTISGGVCINESVLHVIQHDLPFGGVGASGMGHYHGYEGFLTFSKLKPVFEQSRWSGSWMTRPPYGRTVQWLLRLMMRG</sequence>
<name>A0A318JL11_9NEIS</name>
<evidence type="ECO:0000256" key="2">
    <source>
        <dbReference type="ARBA" id="ARBA00023002"/>
    </source>
</evidence>
<protein>
    <recommendedName>
        <fullName evidence="4">Aldehyde dehydrogenase</fullName>
    </recommendedName>
</protein>
<dbReference type="InterPro" id="IPR016162">
    <property type="entry name" value="Ald_DH_N"/>
</dbReference>
<dbReference type="GO" id="GO:0006081">
    <property type="term" value="P:aldehyde metabolic process"/>
    <property type="evidence" value="ECO:0007669"/>
    <property type="project" value="InterPro"/>
</dbReference>
<organism evidence="9 10">
    <name type="scientific">Aquitalea magnusonii</name>
    <dbReference type="NCBI Taxonomy" id="332411"/>
    <lineage>
        <taxon>Bacteria</taxon>
        <taxon>Pseudomonadati</taxon>
        <taxon>Pseudomonadota</taxon>
        <taxon>Betaproteobacteria</taxon>
        <taxon>Neisseriales</taxon>
        <taxon>Chromobacteriaceae</taxon>
        <taxon>Aquitalea</taxon>
    </lineage>
</organism>
<evidence type="ECO:0000256" key="6">
    <source>
        <dbReference type="PROSITE-ProRule" id="PRU10007"/>
    </source>
</evidence>
<dbReference type="InterPro" id="IPR016160">
    <property type="entry name" value="Ald_DH_CS_CYS"/>
</dbReference>
<feature type="active site" evidence="5">
    <location>
        <position position="255"/>
    </location>
</feature>
<keyword evidence="10" id="KW-1185">Reference proteome</keyword>
<dbReference type="RefSeq" id="WP_059287529.1">
    <property type="nucleotide sequence ID" value="NZ_LNQU01000252.1"/>
</dbReference>
<dbReference type="InterPro" id="IPR015590">
    <property type="entry name" value="Aldehyde_DH_dom"/>
</dbReference>
<dbReference type="CDD" id="cd07133">
    <property type="entry name" value="ALDH_CALDH_CalB"/>
    <property type="match status" value="1"/>
</dbReference>
<keyword evidence="2 4" id="KW-0560">Oxidoreductase</keyword>
<feature type="active site" evidence="5 6">
    <location>
        <position position="221"/>
    </location>
</feature>
<dbReference type="GO" id="GO:0005737">
    <property type="term" value="C:cytoplasm"/>
    <property type="evidence" value="ECO:0007669"/>
    <property type="project" value="TreeGrafter"/>
</dbReference>
<evidence type="ECO:0000313" key="10">
    <source>
        <dbReference type="Proteomes" id="UP000248395"/>
    </source>
</evidence>
<evidence type="ECO:0000256" key="5">
    <source>
        <dbReference type="PIRSR" id="PIRSR036492-1"/>
    </source>
</evidence>
<dbReference type="Gene3D" id="3.40.309.10">
    <property type="entry name" value="Aldehyde Dehydrogenase, Chain A, domain 2"/>
    <property type="match status" value="1"/>
</dbReference>
<dbReference type="OrthoDB" id="6187633at2"/>
<dbReference type="InterPro" id="IPR012394">
    <property type="entry name" value="Aldehyde_DH_NAD(P)"/>
</dbReference>
<evidence type="ECO:0000313" key="9">
    <source>
        <dbReference type="EMBL" id="PXX50432.1"/>
    </source>
</evidence>
<dbReference type="SUPFAM" id="SSF53720">
    <property type="entry name" value="ALDH-like"/>
    <property type="match status" value="1"/>
</dbReference>
<comment type="similarity">
    <text evidence="1 4 7">Belongs to the aldehyde dehydrogenase family.</text>
</comment>
<dbReference type="PROSITE" id="PS00687">
    <property type="entry name" value="ALDEHYDE_DEHYDR_GLU"/>
    <property type="match status" value="1"/>
</dbReference>
<dbReference type="PANTHER" id="PTHR43570:SF20">
    <property type="entry name" value="ALDEHYDE DEHYDROGENASE ALDX-RELATED"/>
    <property type="match status" value="1"/>
</dbReference>
<dbReference type="InterPro" id="IPR016161">
    <property type="entry name" value="Ald_DH/histidinol_DH"/>
</dbReference>
<evidence type="ECO:0000256" key="4">
    <source>
        <dbReference type="PIRNR" id="PIRNR036492"/>
    </source>
</evidence>
<dbReference type="GO" id="GO:0004029">
    <property type="term" value="F:aldehyde dehydrogenase (NAD+) activity"/>
    <property type="evidence" value="ECO:0007669"/>
    <property type="project" value="TreeGrafter"/>
</dbReference>